<comment type="caution">
    <text evidence="2">The sequence shown here is derived from an EMBL/GenBank/DDBJ whole genome shotgun (WGS) entry which is preliminary data.</text>
</comment>
<feature type="region of interest" description="Disordered" evidence="1">
    <location>
        <begin position="1"/>
        <end position="51"/>
    </location>
</feature>
<evidence type="ECO:0000313" key="3">
    <source>
        <dbReference type="Proteomes" id="UP000186922"/>
    </source>
</evidence>
<reference evidence="2 3" key="1">
    <citation type="journal article" date="2016" name="Nat. Commun.">
        <title>Extremotolerant tardigrade genome and improved radiotolerance of human cultured cells by tardigrade-unique protein.</title>
        <authorList>
            <person name="Hashimoto T."/>
            <person name="Horikawa D.D."/>
            <person name="Saito Y."/>
            <person name="Kuwahara H."/>
            <person name="Kozuka-Hata H."/>
            <person name="Shin-I T."/>
            <person name="Minakuchi Y."/>
            <person name="Ohishi K."/>
            <person name="Motoyama A."/>
            <person name="Aizu T."/>
            <person name="Enomoto A."/>
            <person name="Kondo K."/>
            <person name="Tanaka S."/>
            <person name="Hara Y."/>
            <person name="Koshikawa S."/>
            <person name="Sagara H."/>
            <person name="Miura T."/>
            <person name="Yokobori S."/>
            <person name="Miyagawa K."/>
            <person name="Suzuki Y."/>
            <person name="Kubo T."/>
            <person name="Oyama M."/>
            <person name="Kohara Y."/>
            <person name="Fujiyama A."/>
            <person name="Arakawa K."/>
            <person name="Katayama T."/>
            <person name="Toyoda A."/>
            <person name="Kunieda T."/>
        </authorList>
    </citation>
    <scope>NUCLEOTIDE SEQUENCE [LARGE SCALE GENOMIC DNA]</scope>
    <source>
        <strain evidence="2 3">YOKOZUNA-1</strain>
    </source>
</reference>
<feature type="compositionally biased region" description="Acidic residues" evidence="1">
    <location>
        <begin position="25"/>
        <end position="46"/>
    </location>
</feature>
<keyword evidence="3" id="KW-1185">Reference proteome</keyword>
<dbReference type="EMBL" id="BDGG01000005">
    <property type="protein sequence ID" value="GAU99063.1"/>
    <property type="molecule type" value="Genomic_DNA"/>
</dbReference>
<organism evidence="2 3">
    <name type="scientific">Ramazzottius varieornatus</name>
    <name type="common">Water bear</name>
    <name type="synonym">Tardigrade</name>
    <dbReference type="NCBI Taxonomy" id="947166"/>
    <lineage>
        <taxon>Eukaryota</taxon>
        <taxon>Metazoa</taxon>
        <taxon>Ecdysozoa</taxon>
        <taxon>Tardigrada</taxon>
        <taxon>Eutardigrada</taxon>
        <taxon>Parachela</taxon>
        <taxon>Hypsibioidea</taxon>
        <taxon>Ramazzottiidae</taxon>
        <taxon>Ramazzottius</taxon>
    </lineage>
</organism>
<dbReference type="AlphaFoldDB" id="A0A1D1VJG9"/>
<name>A0A1D1VJG9_RAMVA</name>
<evidence type="ECO:0000313" key="2">
    <source>
        <dbReference type="EMBL" id="GAU99063.1"/>
    </source>
</evidence>
<protein>
    <submittedName>
        <fullName evidence="2">Uncharacterized protein</fullName>
    </submittedName>
</protein>
<dbReference type="Proteomes" id="UP000186922">
    <property type="component" value="Unassembled WGS sequence"/>
</dbReference>
<gene>
    <name evidence="2" type="primary">RvY_10114</name>
    <name evidence="2" type="synonym">RvY_10114.2</name>
    <name evidence="2" type="ORF">RvY_10114-2</name>
</gene>
<sequence length="178" mass="20351">MDLSDADEQKKKKNAANAETKRKEDEDENGEDEEGDEDDEENEESDCATNVSGKLSGKEFKVLRCSCKGVWEFSRRWTASKKHQHGEFAVWSTAMLRMKFEVTKGRERGHGDDRPLRRNLTLSPTGLQNFLELFERTELDQILAPRRLHTLEEVSSDEEPCTSKSASKAPLRLFQSSI</sequence>
<proteinExistence type="predicted"/>
<accession>A0A1D1VJG9</accession>
<evidence type="ECO:0000256" key="1">
    <source>
        <dbReference type="SAM" id="MobiDB-lite"/>
    </source>
</evidence>